<name>X0VMN6_9ZZZZ</name>
<accession>X0VMN6</accession>
<organism evidence="1">
    <name type="scientific">marine sediment metagenome</name>
    <dbReference type="NCBI Taxonomy" id="412755"/>
    <lineage>
        <taxon>unclassified sequences</taxon>
        <taxon>metagenomes</taxon>
        <taxon>ecological metagenomes</taxon>
    </lineage>
</organism>
<dbReference type="EMBL" id="BARS01039487">
    <property type="protein sequence ID" value="GAG19455.1"/>
    <property type="molecule type" value="Genomic_DNA"/>
</dbReference>
<comment type="caution">
    <text evidence="1">The sequence shown here is derived from an EMBL/GenBank/DDBJ whole genome shotgun (WGS) entry which is preliminary data.</text>
</comment>
<proteinExistence type="predicted"/>
<protein>
    <submittedName>
        <fullName evidence="1">Uncharacterized protein</fullName>
    </submittedName>
</protein>
<reference evidence="1" key="1">
    <citation type="journal article" date="2014" name="Front. Microbiol.">
        <title>High frequency of phylogenetically diverse reductive dehalogenase-homologous genes in deep subseafloor sedimentary metagenomes.</title>
        <authorList>
            <person name="Kawai M."/>
            <person name="Futagami T."/>
            <person name="Toyoda A."/>
            <person name="Takaki Y."/>
            <person name="Nishi S."/>
            <person name="Hori S."/>
            <person name="Arai W."/>
            <person name="Tsubouchi T."/>
            <person name="Morono Y."/>
            <person name="Uchiyama I."/>
            <person name="Ito T."/>
            <person name="Fujiyama A."/>
            <person name="Inagaki F."/>
            <person name="Takami H."/>
        </authorList>
    </citation>
    <scope>NUCLEOTIDE SEQUENCE</scope>
    <source>
        <strain evidence="1">Expedition CK06-06</strain>
    </source>
</reference>
<dbReference type="AlphaFoldDB" id="X0VMN6"/>
<sequence>MTVSIDGLTFAADNQGSVPNENYVRFTGSGTYTTADFTITAEDGLGFTPGKVRVSDETARNETNAVVSAGANGLKIVAAGARTLAAHGVTVTPRSVVVDVSVAGPIASNSTFVIEMWG</sequence>
<gene>
    <name evidence="1" type="ORF">S01H1_60287</name>
</gene>
<evidence type="ECO:0000313" key="1">
    <source>
        <dbReference type="EMBL" id="GAG19455.1"/>
    </source>
</evidence>